<reference evidence="7 8" key="1">
    <citation type="submission" date="2018-03" db="EMBL/GenBank/DDBJ databases">
        <title>The ancient ancestry and fast evolution of plastids.</title>
        <authorList>
            <person name="Moore K.R."/>
            <person name="Magnabosco C."/>
            <person name="Momper L."/>
            <person name="Gold D.A."/>
            <person name="Bosak T."/>
            <person name="Fournier G.P."/>
        </authorList>
    </citation>
    <scope>NUCLEOTIDE SEQUENCE [LARGE SCALE GENOMIC DNA]</scope>
    <source>
        <strain evidence="7 8">CCALA 016</strain>
    </source>
</reference>
<feature type="transmembrane region" description="Helical" evidence="5">
    <location>
        <begin position="140"/>
        <end position="159"/>
    </location>
</feature>
<name>A0A2T1M3N3_9CHRO</name>
<dbReference type="Pfam" id="PF04932">
    <property type="entry name" value="Wzy_C"/>
    <property type="match status" value="1"/>
</dbReference>
<evidence type="ECO:0000259" key="6">
    <source>
        <dbReference type="Pfam" id="PF04932"/>
    </source>
</evidence>
<dbReference type="PANTHER" id="PTHR37422:SF13">
    <property type="entry name" value="LIPOPOLYSACCHARIDE BIOSYNTHESIS PROTEIN PA4999-RELATED"/>
    <property type="match status" value="1"/>
</dbReference>
<accession>A0A2T1M3N3</accession>
<dbReference type="AlphaFoldDB" id="A0A2T1M3N3"/>
<comment type="caution">
    <text evidence="7">The sequence shown here is derived from an EMBL/GenBank/DDBJ whole genome shotgun (WGS) entry which is preliminary data.</text>
</comment>
<feature type="transmembrane region" description="Helical" evidence="5">
    <location>
        <begin position="395"/>
        <end position="415"/>
    </location>
</feature>
<evidence type="ECO:0000313" key="8">
    <source>
        <dbReference type="Proteomes" id="UP000239001"/>
    </source>
</evidence>
<feature type="transmembrane region" description="Helical" evidence="5">
    <location>
        <begin position="360"/>
        <end position="388"/>
    </location>
</feature>
<keyword evidence="8" id="KW-1185">Reference proteome</keyword>
<feature type="transmembrane region" description="Helical" evidence="5">
    <location>
        <begin position="191"/>
        <end position="216"/>
    </location>
</feature>
<dbReference type="InterPro" id="IPR051533">
    <property type="entry name" value="WaaL-like"/>
</dbReference>
<dbReference type="GO" id="GO:0016020">
    <property type="term" value="C:membrane"/>
    <property type="evidence" value="ECO:0007669"/>
    <property type="project" value="UniProtKB-SubCell"/>
</dbReference>
<feature type="transmembrane region" description="Helical" evidence="5">
    <location>
        <begin position="6"/>
        <end position="23"/>
    </location>
</feature>
<feature type="transmembrane region" description="Helical" evidence="5">
    <location>
        <begin position="54"/>
        <end position="71"/>
    </location>
</feature>
<keyword evidence="2 5" id="KW-0812">Transmembrane</keyword>
<dbReference type="OrthoDB" id="7595044at2"/>
<evidence type="ECO:0000256" key="4">
    <source>
        <dbReference type="ARBA" id="ARBA00023136"/>
    </source>
</evidence>
<proteinExistence type="predicted"/>
<keyword evidence="4 5" id="KW-0472">Membrane</keyword>
<evidence type="ECO:0000256" key="2">
    <source>
        <dbReference type="ARBA" id="ARBA00022692"/>
    </source>
</evidence>
<dbReference type="EMBL" id="PXOH01000001">
    <property type="protein sequence ID" value="PSF39428.1"/>
    <property type="molecule type" value="Genomic_DNA"/>
</dbReference>
<organism evidence="7 8">
    <name type="scientific">Aphanothece hegewaldii CCALA 016</name>
    <dbReference type="NCBI Taxonomy" id="2107694"/>
    <lineage>
        <taxon>Bacteria</taxon>
        <taxon>Bacillati</taxon>
        <taxon>Cyanobacteriota</taxon>
        <taxon>Cyanophyceae</taxon>
        <taxon>Oscillatoriophycideae</taxon>
        <taxon>Chroococcales</taxon>
        <taxon>Aphanothecaceae</taxon>
        <taxon>Aphanothece</taxon>
    </lineage>
</organism>
<evidence type="ECO:0000256" key="3">
    <source>
        <dbReference type="ARBA" id="ARBA00022989"/>
    </source>
</evidence>
<dbReference type="Proteomes" id="UP000239001">
    <property type="component" value="Unassembled WGS sequence"/>
</dbReference>
<reference evidence="7 8" key="2">
    <citation type="submission" date="2018-03" db="EMBL/GenBank/DDBJ databases">
        <authorList>
            <person name="Keele B.F."/>
        </authorList>
    </citation>
    <scope>NUCLEOTIDE SEQUENCE [LARGE SCALE GENOMIC DNA]</scope>
    <source>
        <strain evidence="7 8">CCALA 016</strain>
    </source>
</reference>
<dbReference type="RefSeq" id="WP_106455050.1">
    <property type="nucleotide sequence ID" value="NZ_PXOH01000001.1"/>
</dbReference>
<sequence length="469" mass="53158">MTPQALFVIIAWLPLTFLLFIYFPPRTAIITSFVAGLLFQPQGAGFPLPLIPNYEGMVATCYGILLGILFFDFKRLAYFKPSLLDLPMLIWCICPIFSSVVNDLGFYDGINNSLTQSAKWGLPYILGRLYLNNLAGLKELALTILKGGLIYALLCLYEIRMSPQLHYNIYGYYGHISGVTQAFRGGSWRPIVFMSHGLVLAMWMMMVTLIALWLWQSKTVTQIWGLKIQWLVAFLVVTFFLIKSTGTYVYFLVAVAIAVSAKWLRNTIILLVLILSIIYYLFLNVTDNFDGTTLINWSAQNFSSERAQSLEFRLDNEVKLRAKAQERPFFGWGGWGRNRVYEEEWDGTIKDTSTTDSYWIIAYGTNGLVGLISFVLCLLLPVICFAWWRYPVKTWFHPQVAPSAVLAVSLALFMVDSLVNVTYNPAFPLISGGLTGLVINKPEQLKSLRKKISKRKTISKTLAMPHTKN</sequence>
<comment type="subcellular location">
    <subcellularLocation>
        <location evidence="1">Membrane</location>
        <topology evidence="1">Multi-pass membrane protein</topology>
    </subcellularLocation>
</comment>
<evidence type="ECO:0000256" key="5">
    <source>
        <dbReference type="SAM" id="Phobius"/>
    </source>
</evidence>
<dbReference type="PANTHER" id="PTHR37422">
    <property type="entry name" value="TEICHURONIC ACID BIOSYNTHESIS PROTEIN TUAE"/>
    <property type="match status" value="1"/>
</dbReference>
<keyword evidence="3 5" id="KW-1133">Transmembrane helix</keyword>
<evidence type="ECO:0000256" key="1">
    <source>
        <dbReference type="ARBA" id="ARBA00004141"/>
    </source>
</evidence>
<feature type="transmembrane region" description="Helical" evidence="5">
    <location>
        <begin position="228"/>
        <end position="251"/>
    </location>
</feature>
<protein>
    <recommendedName>
        <fullName evidence="6">O-antigen ligase-related domain-containing protein</fullName>
    </recommendedName>
</protein>
<dbReference type="InterPro" id="IPR007016">
    <property type="entry name" value="O-antigen_ligase-rel_domated"/>
</dbReference>
<evidence type="ECO:0000313" key="7">
    <source>
        <dbReference type="EMBL" id="PSF39428.1"/>
    </source>
</evidence>
<feature type="domain" description="O-antigen ligase-related" evidence="6">
    <location>
        <begin position="231"/>
        <end position="375"/>
    </location>
</feature>
<feature type="transmembrane region" description="Helical" evidence="5">
    <location>
        <begin position="263"/>
        <end position="282"/>
    </location>
</feature>
<gene>
    <name evidence="7" type="ORF">C7H19_01165</name>
</gene>